<gene>
    <name evidence="1" type="ORF">FBEOM_2507</name>
</gene>
<keyword evidence="2" id="KW-1185">Reference proteome</keyword>
<evidence type="ECO:0000313" key="2">
    <source>
        <dbReference type="Proteomes" id="UP000730481"/>
    </source>
</evidence>
<sequence length="586" mass="65381">MASSPVSPSRLKLDIQSFDQVIALSQAHINQTLKYNFTFTNQKLLKFDKEFNGTSLYGDLKPPSIGIIRSDQEEQALLFLDFKNGEFIWTEIELVVGENGRKRSKSTDKDIPATGWRLAFLVKFSLQEVENSELPDQVAAVTSDLGKPGDYSISRLILDFGNAKHLSLEWEQCLTPGLEGEARDKMKPHIEIFTRGFLSDLTKVDEDNPEKFNANILGYAVKVDSTPKVLEQANKNAPHLSPTALRLQTMVAKGETPNPSGDLNAILFTEMTEGRPLPKDRLPWTGDLFYQSIGGTLAVAKSNFWDKFIKPKLQVVNKDNMDLMNEAAWLFCDQSRFSSDKAGPTSHVWVVQPKDKGSFETVDLTFNKESGTRWHEDFENMTVRNESFLGGRLEDKWTCTSYCRNDVEPISGTGRIVMESDVYINSVRQVSGYTASLPFVGELPLAIAFIYATTRMRWTTTLTLRSIETGGGLEVEVSVKRSDPENTFQTVTHGAFDDVPFLKSFTEDLKASLKDASDKIPGLLSRYLDAFVAAQNTAEQLSKALNGQSRFIFPGGGTFDMKDPIFSTNKDVLIGLSYRQGKAKSA</sequence>
<proteinExistence type="predicted"/>
<dbReference type="AlphaFoldDB" id="A0A9P5ATL5"/>
<accession>A0A9P5ATL5</accession>
<name>A0A9P5ATL5_9HYPO</name>
<comment type="caution">
    <text evidence="1">The sequence shown here is derived from an EMBL/GenBank/DDBJ whole genome shotgun (WGS) entry which is preliminary data.</text>
</comment>
<organism evidence="1 2">
    <name type="scientific">Fusarium beomiforme</name>
    <dbReference type="NCBI Taxonomy" id="44412"/>
    <lineage>
        <taxon>Eukaryota</taxon>
        <taxon>Fungi</taxon>
        <taxon>Dikarya</taxon>
        <taxon>Ascomycota</taxon>
        <taxon>Pezizomycotina</taxon>
        <taxon>Sordariomycetes</taxon>
        <taxon>Hypocreomycetidae</taxon>
        <taxon>Hypocreales</taxon>
        <taxon>Nectriaceae</taxon>
        <taxon>Fusarium</taxon>
        <taxon>Fusarium burgessii species complex</taxon>
    </lineage>
</organism>
<protein>
    <submittedName>
        <fullName evidence="1">Uncharacterized protein</fullName>
    </submittedName>
</protein>
<dbReference type="Proteomes" id="UP000730481">
    <property type="component" value="Unassembled WGS sequence"/>
</dbReference>
<reference evidence="1" key="1">
    <citation type="journal article" date="2017" name="Mycologia">
        <title>Fusarium algeriense, sp. nov., a novel toxigenic crown rot pathogen of durum wheat from Algeria is nested in the Fusarium burgessii species complex.</title>
        <authorList>
            <person name="Laraba I."/>
            <person name="Keddad A."/>
            <person name="Boureghda H."/>
            <person name="Abdallah N."/>
            <person name="Vaughan M.M."/>
            <person name="Proctor R.H."/>
            <person name="Busman M."/>
            <person name="O'Donnell K."/>
        </authorList>
    </citation>
    <scope>NUCLEOTIDE SEQUENCE</scope>
    <source>
        <strain evidence="1">NRRL 25174</strain>
    </source>
</reference>
<dbReference type="OrthoDB" id="5429442at2759"/>
<reference evidence="1" key="2">
    <citation type="submission" date="2020-02" db="EMBL/GenBank/DDBJ databases">
        <title>Identification and distribution of gene clusters putatively required for synthesis of sphingolipid metabolism inhibitors in phylogenetically diverse species of the filamentous fungus Fusarium.</title>
        <authorList>
            <person name="Kim H.-S."/>
            <person name="Busman M."/>
            <person name="Brown D.W."/>
            <person name="Divon H."/>
            <person name="Uhlig S."/>
            <person name="Proctor R.H."/>
        </authorList>
    </citation>
    <scope>NUCLEOTIDE SEQUENCE</scope>
    <source>
        <strain evidence="1">NRRL 25174</strain>
    </source>
</reference>
<dbReference type="EMBL" id="PVQB02000088">
    <property type="protein sequence ID" value="KAF4343597.1"/>
    <property type="molecule type" value="Genomic_DNA"/>
</dbReference>
<evidence type="ECO:0000313" key="1">
    <source>
        <dbReference type="EMBL" id="KAF4343597.1"/>
    </source>
</evidence>